<dbReference type="GO" id="GO:0005737">
    <property type="term" value="C:cytoplasm"/>
    <property type="evidence" value="ECO:0007669"/>
    <property type="project" value="TreeGrafter"/>
</dbReference>
<dbReference type="GO" id="GO:0051015">
    <property type="term" value="F:actin filament binding"/>
    <property type="evidence" value="ECO:0007669"/>
    <property type="project" value="TreeGrafter"/>
</dbReference>
<keyword evidence="5 8" id="KW-0518">Myosin</keyword>
<keyword evidence="6 8" id="KW-0505">Motor protein</keyword>
<evidence type="ECO:0000256" key="4">
    <source>
        <dbReference type="ARBA" id="ARBA00023054"/>
    </source>
</evidence>
<dbReference type="GeneTree" id="ENSGT00940000155402"/>
<evidence type="ECO:0000256" key="9">
    <source>
        <dbReference type="SAM" id="MobiDB-lite"/>
    </source>
</evidence>
<evidence type="ECO:0000256" key="2">
    <source>
        <dbReference type="ARBA" id="ARBA00022741"/>
    </source>
</evidence>
<dbReference type="InterPro" id="IPR036961">
    <property type="entry name" value="Kinesin_motor_dom_sf"/>
</dbReference>
<feature type="domain" description="Myosin motor" evidence="11">
    <location>
        <begin position="68"/>
        <end position="711"/>
    </location>
</feature>
<dbReference type="Proteomes" id="UP000007635">
    <property type="component" value="Chromosome VIII"/>
</dbReference>
<dbReference type="Gene3D" id="3.40.850.10">
    <property type="entry name" value="Kinesin motor domain"/>
    <property type="match status" value="1"/>
</dbReference>
<dbReference type="Pfam" id="PF00612">
    <property type="entry name" value="IQ"/>
    <property type="match status" value="2"/>
</dbReference>
<dbReference type="Gene3D" id="1.20.120.720">
    <property type="entry name" value="Myosin VI head, motor domain, U50 subdomain"/>
    <property type="match status" value="1"/>
</dbReference>
<dbReference type="Gene3D" id="1.20.58.530">
    <property type="match status" value="1"/>
</dbReference>
<keyword evidence="3 8" id="KW-0067">ATP-binding</keyword>
<sequence length="1365" mass="152958">LLIQLLCYQGATVWLPDPDAVWVSGLLLQDYSPVEKHLLLELSDGREARYPVGSPSDLPPLANPDILEGENDLTALSFLHEPAVLHNLRVRFLDYSSIYTYCGIVLVAINPYEQLPIYGEEVIDAYSGQDAADMEPHIFSVAEEAYRTMTREENNQSIIISGESGSGKTVSAKFTMRYFAVVGGASQQTTVEERVLASNPIMESIGNAKTTRNDNSSRFGKYIEIGFGRNGDIIGANMRTYLLEKSRVVFQASAERNYHIFYQLCASRALPEMRSLKLDAPERFRYTSRGGEMHIPGTDDLLDLERTCNALTVLGNRTELFRILAAVLHLGNVDIQASGRTSEPLAVFSKLLGVEGPQVAHWLCHRRLAVGGEALVKPVSGQQALEARDALAKHIYGQLFTWTVRRLNSALRAHREPARSFIGVLDIYGFETFDRNSFEQFCINYANEKLQQQFNRHVFHLEQEEYVREELSWSRIEFSDNQQCLNLLEGQLGVFDLLDEECRMPKGSDESWVLKLYDQHLSSKRHPHFQKPRMSNGAFVILHFADAVQYECDGFLGKNRDTVFEELVNVLKASQVGTWNQVGFNLFRRSLQMLMDALDGTTPHYVRCIKPNDLKEAFTFDPRRTVQQLRACGVLETIRISAAGFPSRWTYEEFFSRYRLLLRGLRGQEHAGASCRQALPGLIPDPDQYCFGKTKVFFRAGQVALLERLRAERLRVAAVIAQSRVRGWLARIRHSRIRRATVTVQRYCRGAAARRLALTLRYTKAALVIQKTHRMVVVRQMFLTLRQAAVTIQAFTRGTSARFRYRLLVAERAAVLLQARVRAWLARRTYRRVRAAVVFTQCCARRRAARRALMKLKTEARSVEKFRELNKGMEVKLMQLQLRADQEVGEGSSITVTILSSIHALKLCLLACVQAREAAALKETLHAERQAASAELEALRATVQKLGSQKREKPRPCTVTSEKEAEERRRAEEKAAQEILQLTQLTHTHTHTQTRTQELAMFTVPLLRSLSLSLSLRGADLRADGALPLPPGLPASVLFLCVRQADCSGDQTHARALCAAAVTAVKAALKRCFKVDRLLFQSLNSGEVVPLASDLGDSMRALSDLRIQAYQQLLSVAERRLQNIIVPALLESENITGLSGSAGKPGPSRKRAGSDPRAAAVGGDARTMSAVLRELGALHAALSRQDLPPALMEQAFSQLSYLISASAFNSLLLRKDMCCWSRGMQIRYNVSLLEEWLRGRGLQAGGAAAALEHLIQAVQLLQAGKKSDRDAQALVQSCTALSSQQIVKILTLYTPQSDLEERVSLNFIRTVQGHLKGRSEGPTPQLLMDVRRVFPVTFPYSPPAVLHAEQLVIPESLRISFLRRV</sequence>
<dbReference type="Pfam" id="PF00063">
    <property type="entry name" value="Myosin_head"/>
    <property type="match status" value="2"/>
</dbReference>
<evidence type="ECO:0000313" key="12">
    <source>
        <dbReference type="Ensembl" id="ENSGACP00000044067.1"/>
    </source>
</evidence>
<dbReference type="PANTHER" id="PTHR13140:SF853">
    <property type="entry name" value="UNCONVENTIONAL MYOSIN-VB ISOFORM X2"/>
    <property type="match status" value="1"/>
</dbReference>
<dbReference type="SUPFAM" id="SSF50084">
    <property type="entry name" value="Myosin S1 fragment, N-terminal domain"/>
    <property type="match status" value="1"/>
</dbReference>
<feature type="region of interest" description="Disordered" evidence="9">
    <location>
        <begin position="945"/>
        <end position="965"/>
    </location>
</feature>
<evidence type="ECO:0000256" key="8">
    <source>
        <dbReference type="PROSITE-ProRule" id="PRU00782"/>
    </source>
</evidence>
<name>A0AAQ4PZU9_GASAC</name>
<comment type="similarity">
    <text evidence="1 8">Belongs to the TRAFAC class myosin-kinesin ATPase superfamily. Myosin family.</text>
</comment>
<proteinExistence type="inferred from homology"/>
<dbReference type="Gene3D" id="3.30.70.1590">
    <property type="match status" value="1"/>
</dbReference>
<dbReference type="InterPro" id="IPR036103">
    <property type="entry name" value="MYSc_Myo5"/>
</dbReference>
<dbReference type="PROSITE" id="PS51126">
    <property type="entry name" value="DILUTE"/>
    <property type="match status" value="1"/>
</dbReference>
<keyword evidence="2 8" id="KW-0547">Nucleotide-binding</keyword>
<evidence type="ECO:0000259" key="10">
    <source>
        <dbReference type="PROSITE" id="PS51126"/>
    </source>
</evidence>
<feature type="region of interest" description="Actin-binding" evidence="8">
    <location>
        <begin position="591"/>
        <end position="613"/>
    </location>
</feature>
<keyword evidence="4" id="KW-0175">Coiled coil</keyword>
<evidence type="ECO:0000259" key="11">
    <source>
        <dbReference type="PROSITE" id="PS51456"/>
    </source>
</evidence>
<dbReference type="Gene3D" id="1.20.5.190">
    <property type="match status" value="3"/>
</dbReference>
<keyword evidence="13" id="KW-1185">Reference proteome</keyword>
<dbReference type="SUPFAM" id="SSF52540">
    <property type="entry name" value="P-loop containing nucleoside triphosphate hydrolases"/>
    <property type="match status" value="2"/>
</dbReference>
<feature type="binding site" evidence="8">
    <location>
        <begin position="162"/>
        <end position="169"/>
    </location>
    <ligand>
        <name>ATP</name>
        <dbReference type="ChEBI" id="CHEBI:30616"/>
    </ligand>
</feature>
<dbReference type="GO" id="GO:0000146">
    <property type="term" value="F:microfilament motor activity"/>
    <property type="evidence" value="ECO:0007669"/>
    <property type="project" value="TreeGrafter"/>
</dbReference>
<evidence type="ECO:0000256" key="1">
    <source>
        <dbReference type="ARBA" id="ARBA00008314"/>
    </source>
</evidence>
<dbReference type="InterPro" id="IPR002710">
    <property type="entry name" value="Dilute_dom"/>
</dbReference>
<dbReference type="PRINTS" id="PR00193">
    <property type="entry name" value="MYOSINHEAVY"/>
</dbReference>
<dbReference type="FunFam" id="1.10.10.820:FF:000001">
    <property type="entry name" value="Myosin heavy chain"/>
    <property type="match status" value="1"/>
</dbReference>
<dbReference type="InterPro" id="IPR001609">
    <property type="entry name" value="Myosin_head_motor_dom-like"/>
</dbReference>
<dbReference type="SMART" id="SM00015">
    <property type="entry name" value="IQ"/>
    <property type="match status" value="6"/>
</dbReference>
<dbReference type="InterPro" id="IPR000048">
    <property type="entry name" value="IQ_motif_EF-hand-BS"/>
</dbReference>
<evidence type="ECO:0000313" key="13">
    <source>
        <dbReference type="Proteomes" id="UP000007635"/>
    </source>
</evidence>
<accession>A0AAQ4PZU9</accession>
<dbReference type="GO" id="GO:0005524">
    <property type="term" value="F:ATP binding"/>
    <property type="evidence" value="ECO:0007669"/>
    <property type="project" value="UniProtKB-UniRule"/>
</dbReference>
<dbReference type="GO" id="GO:0016020">
    <property type="term" value="C:membrane"/>
    <property type="evidence" value="ECO:0007669"/>
    <property type="project" value="TreeGrafter"/>
</dbReference>
<reference evidence="12" key="2">
    <citation type="submission" date="2025-08" db="UniProtKB">
        <authorList>
            <consortium name="Ensembl"/>
        </authorList>
    </citation>
    <scope>IDENTIFICATION</scope>
</reference>
<dbReference type="CDD" id="cd01380">
    <property type="entry name" value="MYSc_Myo5"/>
    <property type="match status" value="1"/>
</dbReference>
<dbReference type="PANTHER" id="PTHR13140">
    <property type="entry name" value="MYOSIN"/>
    <property type="match status" value="1"/>
</dbReference>
<feature type="compositionally biased region" description="Basic and acidic residues" evidence="9">
    <location>
        <begin position="949"/>
        <end position="965"/>
    </location>
</feature>
<dbReference type="SMART" id="SM00242">
    <property type="entry name" value="MYSc"/>
    <property type="match status" value="1"/>
</dbReference>
<feature type="region of interest" description="Disordered" evidence="9">
    <location>
        <begin position="1139"/>
        <end position="1160"/>
    </location>
</feature>
<dbReference type="Gene3D" id="1.10.10.820">
    <property type="match status" value="1"/>
</dbReference>
<evidence type="ECO:0000256" key="3">
    <source>
        <dbReference type="ARBA" id="ARBA00022840"/>
    </source>
</evidence>
<dbReference type="PROSITE" id="PS51456">
    <property type="entry name" value="MYOSIN_MOTOR"/>
    <property type="match status" value="1"/>
</dbReference>
<reference evidence="12 13" key="1">
    <citation type="journal article" date="2021" name="G3 (Bethesda)">
        <title>Improved contiguity of the threespine stickleback genome using long-read sequencing.</title>
        <authorList>
            <person name="Nath S."/>
            <person name="Shaw D.E."/>
            <person name="White M.A."/>
        </authorList>
    </citation>
    <scope>NUCLEOTIDE SEQUENCE [LARGE SCALE GENOMIC DNA]</scope>
    <source>
        <strain evidence="12 13">Lake Benthic</strain>
    </source>
</reference>
<reference evidence="12" key="3">
    <citation type="submission" date="2025-09" db="UniProtKB">
        <authorList>
            <consortium name="Ensembl"/>
        </authorList>
    </citation>
    <scope>IDENTIFICATION</scope>
</reference>
<dbReference type="Pfam" id="PF01843">
    <property type="entry name" value="DIL"/>
    <property type="match status" value="1"/>
</dbReference>
<dbReference type="GO" id="GO:0007015">
    <property type="term" value="P:actin filament organization"/>
    <property type="evidence" value="ECO:0007669"/>
    <property type="project" value="TreeGrafter"/>
</dbReference>
<dbReference type="SMART" id="SM01132">
    <property type="entry name" value="DIL"/>
    <property type="match status" value="1"/>
</dbReference>
<protein>
    <submittedName>
        <fullName evidence="12">Methyl-CpG binding domain protein 3b</fullName>
    </submittedName>
</protein>
<dbReference type="GO" id="GO:0016459">
    <property type="term" value="C:myosin complex"/>
    <property type="evidence" value="ECO:0007669"/>
    <property type="project" value="UniProtKB-KW"/>
</dbReference>
<dbReference type="Ensembl" id="ENSGACT00000042430.1">
    <property type="protein sequence ID" value="ENSGACP00000044067.1"/>
    <property type="gene ID" value="ENSGACG00000012760.2"/>
</dbReference>
<evidence type="ECO:0000256" key="6">
    <source>
        <dbReference type="ARBA" id="ARBA00023175"/>
    </source>
</evidence>
<keyword evidence="7 8" id="KW-0009">Actin-binding</keyword>
<dbReference type="PROSITE" id="PS50096">
    <property type="entry name" value="IQ"/>
    <property type="match status" value="4"/>
</dbReference>
<evidence type="ECO:0000256" key="5">
    <source>
        <dbReference type="ARBA" id="ARBA00023123"/>
    </source>
</evidence>
<feature type="domain" description="Dilute" evidence="10">
    <location>
        <begin position="1093"/>
        <end position="1317"/>
    </location>
</feature>
<dbReference type="InterPro" id="IPR027417">
    <property type="entry name" value="P-loop_NTPase"/>
</dbReference>
<evidence type="ECO:0000256" key="7">
    <source>
        <dbReference type="ARBA" id="ARBA00023203"/>
    </source>
</evidence>
<organism evidence="12 13">
    <name type="scientific">Gasterosteus aculeatus aculeatus</name>
    <name type="common">three-spined stickleback</name>
    <dbReference type="NCBI Taxonomy" id="481459"/>
    <lineage>
        <taxon>Eukaryota</taxon>
        <taxon>Metazoa</taxon>
        <taxon>Chordata</taxon>
        <taxon>Craniata</taxon>
        <taxon>Vertebrata</taxon>
        <taxon>Euteleostomi</taxon>
        <taxon>Actinopterygii</taxon>
        <taxon>Neopterygii</taxon>
        <taxon>Teleostei</taxon>
        <taxon>Neoteleostei</taxon>
        <taxon>Acanthomorphata</taxon>
        <taxon>Eupercaria</taxon>
        <taxon>Perciformes</taxon>
        <taxon>Cottioidei</taxon>
        <taxon>Gasterosteales</taxon>
        <taxon>Gasterosteidae</taxon>
        <taxon>Gasterosteus</taxon>
    </lineage>
</organism>